<feature type="transmembrane region" description="Helical" evidence="1">
    <location>
        <begin position="325"/>
        <end position="346"/>
    </location>
</feature>
<organism evidence="2 3">
    <name type="scientific">Echinicola rosea</name>
    <dbReference type="NCBI Taxonomy" id="1807691"/>
    <lineage>
        <taxon>Bacteria</taxon>
        <taxon>Pseudomonadati</taxon>
        <taxon>Bacteroidota</taxon>
        <taxon>Cytophagia</taxon>
        <taxon>Cytophagales</taxon>
        <taxon>Cyclobacteriaceae</taxon>
        <taxon>Echinicola</taxon>
    </lineage>
</organism>
<proteinExistence type="predicted"/>
<dbReference type="PANTHER" id="PTHR32309:SF31">
    <property type="entry name" value="CAPSULAR EXOPOLYSACCHARIDE FAMILY"/>
    <property type="match status" value="1"/>
</dbReference>
<dbReference type="RefSeq" id="WP_137401552.1">
    <property type="nucleotide sequence ID" value="NZ_BMIU01000006.1"/>
</dbReference>
<dbReference type="PANTHER" id="PTHR32309">
    <property type="entry name" value="TYROSINE-PROTEIN KINASE"/>
    <property type="match status" value="1"/>
</dbReference>
<name>A0ABQ1UWK7_9BACT</name>
<accession>A0ABQ1UWK7</accession>
<evidence type="ECO:0000313" key="2">
    <source>
        <dbReference type="EMBL" id="GGF27615.1"/>
    </source>
</evidence>
<comment type="caution">
    <text evidence="2">The sequence shown here is derived from an EMBL/GenBank/DDBJ whole genome shotgun (WGS) entry which is preliminary data.</text>
</comment>
<dbReference type="EMBL" id="BMIU01000006">
    <property type="protein sequence ID" value="GGF27615.1"/>
    <property type="molecule type" value="Genomic_DNA"/>
</dbReference>
<protein>
    <recommendedName>
        <fullName evidence="4">Exopolysaccharide biosynthesis protein</fullName>
    </recommendedName>
</protein>
<keyword evidence="3" id="KW-1185">Reference proteome</keyword>
<keyword evidence="1" id="KW-0472">Membrane</keyword>
<gene>
    <name evidence="2" type="ORF">GCM10011339_14620</name>
</gene>
<evidence type="ECO:0000313" key="3">
    <source>
        <dbReference type="Proteomes" id="UP000647339"/>
    </source>
</evidence>
<dbReference type="InterPro" id="IPR050445">
    <property type="entry name" value="Bact_polysacc_biosynth/exp"/>
</dbReference>
<evidence type="ECO:0008006" key="4">
    <source>
        <dbReference type="Google" id="ProtNLM"/>
    </source>
</evidence>
<keyword evidence="1" id="KW-0812">Transmembrane</keyword>
<sequence>MADQKHIIDDKITFRELILRGKGWLTFFRSKARFIVIAILAGAVLGLVASWVKKPKYTASTSFVLEESSGSSMGSLSGLASLAGINLGSLGSSSGLFQGDNIMELYRSDNMLIKTLLSPAEEVDGMLLVERYIQFHELTDKWGDKVDFDRLDFSLPREDFSIQQDSVMREVAQLIRENELAVEKPDRKLSIIKVTTTSKDEPFAKAYNEKLVENVNQFYFETKTKKTAENLQILQSQADSVRKVLDEDLKEYAQLQDKRPNPNPLMQRTVVDAERKQVDIRVSSSAYEEIIKNLEIAKINHRNSSPLIQIIDKPRFPLEESKLKWYMGIIVGGAVAFILAIFYLYITRLYQANIRVSRS</sequence>
<keyword evidence="1" id="KW-1133">Transmembrane helix</keyword>
<reference evidence="3" key="1">
    <citation type="journal article" date="2019" name="Int. J. Syst. Evol. Microbiol.">
        <title>The Global Catalogue of Microorganisms (GCM) 10K type strain sequencing project: providing services to taxonomists for standard genome sequencing and annotation.</title>
        <authorList>
            <consortium name="The Broad Institute Genomics Platform"/>
            <consortium name="The Broad Institute Genome Sequencing Center for Infectious Disease"/>
            <person name="Wu L."/>
            <person name="Ma J."/>
        </authorList>
    </citation>
    <scope>NUCLEOTIDE SEQUENCE [LARGE SCALE GENOMIC DNA]</scope>
    <source>
        <strain evidence="3">CGMCC 1.15407</strain>
    </source>
</reference>
<feature type="transmembrane region" description="Helical" evidence="1">
    <location>
        <begin position="32"/>
        <end position="52"/>
    </location>
</feature>
<dbReference type="Proteomes" id="UP000647339">
    <property type="component" value="Unassembled WGS sequence"/>
</dbReference>
<evidence type="ECO:0000256" key="1">
    <source>
        <dbReference type="SAM" id="Phobius"/>
    </source>
</evidence>